<reference evidence="1 2" key="1">
    <citation type="submission" date="2018-08" db="EMBL/GenBank/DDBJ databases">
        <authorList>
            <person name="Miller G.E."/>
            <person name="Abrahams R."/>
            <person name="Bazan D.C."/>
            <person name="Beglau B.C."/>
            <person name="Blaylock E.C."/>
            <person name="Choi J.D."/>
            <person name="Grewal S.K."/>
            <person name="Hernandez E.V."/>
            <person name="Kim D.J."/>
            <person name="Kim K."/>
            <person name="Lee Y."/>
            <person name="Linde M.K."/>
            <person name="Lopez M.B."/>
            <person name="Pangalila E."/>
            <person name="Parker M.A."/>
            <person name="Specht R.C."/>
            <person name="Teng M.C."/>
            <person name="Toledo B."/>
            <person name="Tran S."/>
            <person name="Yu H."/>
            <person name="Kalaj N."/>
            <person name="Muthiah A.S."/>
            <person name="Dean N.S."/>
            <person name="Diaz A."/>
            <person name="Garlena R.A."/>
            <person name="Russell D.A."/>
            <person name="Pope W.H."/>
            <person name="Jacobs-Sera D."/>
            <person name="Hatfull G.F."/>
        </authorList>
    </citation>
    <scope>NUCLEOTIDE SEQUENCE [LARGE SCALE GENOMIC DNA]</scope>
</reference>
<evidence type="ECO:0008006" key="3">
    <source>
        <dbReference type="Google" id="ProtNLM"/>
    </source>
</evidence>
<dbReference type="EMBL" id="MH727556">
    <property type="protein sequence ID" value="AYB70149.1"/>
    <property type="molecule type" value="Genomic_DNA"/>
</dbReference>
<evidence type="ECO:0000313" key="1">
    <source>
        <dbReference type="EMBL" id="AYB70149.1"/>
    </source>
</evidence>
<proteinExistence type="predicted"/>
<organism evidence="1 2">
    <name type="scientific">Microbacterium phage OneinaGillian</name>
    <dbReference type="NCBI Taxonomy" id="2301604"/>
    <lineage>
        <taxon>Viruses</taxon>
        <taxon>Duplodnaviria</taxon>
        <taxon>Heunggongvirae</taxon>
        <taxon>Uroviricota</taxon>
        <taxon>Caudoviricetes</taxon>
        <taxon>Gillianvirus</taxon>
        <taxon>Gillianvirus oneinagillian</taxon>
    </lineage>
</organism>
<sequence length="262" mass="27968">MPAPTPRTARARGESIEERLQSLESRQWLAPQRLAGVLSGITDANEVSGTGTFWISSVRIGFPVPTLNSPDPTQNYTVEQHELDSGTRYQIASRIGSPASQIYTERWTRTRTAAGVWTPWSVLSLPTKSFTPVAAGGLVLGNGSISGSYSVADGLLKARIVVVWGSTTAMSGSDIQFEHPPIPYSGGTIVAGMGRITDASANINYYGSVLVNSSRVYLRPLGTTEVGAAGVIYTREFSATASVPFVWASGDSFGVDFEYPIL</sequence>
<protein>
    <recommendedName>
        <fullName evidence="3">Minor tail protein</fullName>
    </recommendedName>
</protein>
<dbReference type="Proteomes" id="UP000279330">
    <property type="component" value="Segment"/>
</dbReference>
<dbReference type="CDD" id="cd19958">
    <property type="entry name" value="pyocin_knob"/>
    <property type="match status" value="1"/>
</dbReference>
<dbReference type="GeneID" id="55003714"/>
<dbReference type="KEGG" id="vg:55003714"/>
<dbReference type="RefSeq" id="YP_009812645.1">
    <property type="nucleotide sequence ID" value="NC_048068.1"/>
</dbReference>
<name>A0A385UJB7_9CAUD</name>
<evidence type="ECO:0000313" key="2">
    <source>
        <dbReference type="Proteomes" id="UP000279330"/>
    </source>
</evidence>
<accession>A0A385UJB7</accession>
<keyword evidence="2" id="KW-1185">Reference proteome</keyword>
<gene>
    <name evidence="1" type="primary">39</name>
    <name evidence="1" type="ORF">SEA_ONEIAGILLIAN_39</name>
</gene>